<feature type="region of interest" description="Disordered" evidence="1">
    <location>
        <begin position="1"/>
        <end position="47"/>
    </location>
</feature>
<comment type="caution">
    <text evidence="2">The sequence shown here is derived from an EMBL/GenBank/DDBJ whole genome shotgun (WGS) entry which is preliminary data.</text>
</comment>
<evidence type="ECO:0000256" key="1">
    <source>
        <dbReference type="SAM" id="MobiDB-lite"/>
    </source>
</evidence>
<evidence type="ECO:0000313" key="2">
    <source>
        <dbReference type="EMBL" id="KAJ6958925.1"/>
    </source>
</evidence>
<dbReference type="AlphaFoldDB" id="A0AAD6LE84"/>
<reference evidence="2" key="1">
    <citation type="journal article" date="2023" name="Mol. Ecol. Resour.">
        <title>Chromosome-level genome assembly of a triploid poplar Populus alba 'Berolinensis'.</title>
        <authorList>
            <person name="Chen S."/>
            <person name="Yu Y."/>
            <person name="Wang X."/>
            <person name="Wang S."/>
            <person name="Zhang T."/>
            <person name="Zhou Y."/>
            <person name="He R."/>
            <person name="Meng N."/>
            <person name="Wang Y."/>
            <person name="Liu W."/>
            <person name="Liu Z."/>
            <person name="Liu J."/>
            <person name="Guo Q."/>
            <person name="Huang H."/>
            <person name="Sederoff R.R."/>
            <person name="Wang G."/>
            <person name="Qu G."/>
            <person name="Chen S."/>
        </authorList>
    </citation>
    <scope>NUCLEOTIDE SEQUENCE</scope>
    <source>
        <strain evidence="2">SC-2020</strain>
    </source>
</reference>
<name>A0AAD6LE84_9ROSI</name>
<organism evidence="2 3">
    <name type="scientific">Populus alba x Populus x berolinensis</name>
    <dbReference type="NCBI Taxonomy" id="444605"/>
    <lineage>
        <taxon>Eukaryota</taxon>
        <taxon>Viridiplantae</taxon>
        <taxon>Streptophyta</taxon>
        <taxon>Embryophyta</taxon>
        <taxon>Tracheophyta</taxon>
        <taxon>Spermatophyta</taxon>
        <taxon>Magnoliopsida</taxon>
        <taxon>eudicotyledons</taxon>
        <taxon>Gunneridae</taxon>
        <taxon>Pentapetalae</taxon>
        <taxon>rosids</taxon>
        <taxon>fabids</taxon>
        <taxon>Malpighiales</taxon>
        <taxon>Salicaceae</taxon>
        <taxon>Saliceae</taxon>
        <taxon>Populus</taxon>
    </lineage>
</organism>
<evidence type="ECO:0000313" key="3">
    <source>
        <dbReference type="Proteomes" id="UP001164929"/>
    </source>
</evidence>
<keyword evidence="3" id="KW-1185">Reference proteome</keyword>
<feature type="compositionally biased region" description="Basic and acidic residues" evidence="1">
    <location>
        <begin position="26"/>
        <end position="47"/>
    </location>
</feature>
<dbReference type="Proteomes" id="UP001164929">
    <property type="component" value="Chromosome 17"/>
</dbReference>
<protein>
    <submittedName>
        <fullName evidence="2">Uncharacterized protein</fullName>
    </submittedName>
</protein>
<gene>
    <name evidence="2" type="ORF">NC653_037254</name>
</gene>
<sequence length="47" mass="5537">MKRSLSTPNRGGRIEVEEQKEMEDEIREKWDGKERGREREGGEDFVG</sequence>
<accession>A0AAD6LE84</accession>
<proteinExistence type="predicted"/>
<dbReference type="EMBL" id="JAQIZT010000017">
    <property type="protein sequence ID" value="KAJ6958925.1"/>
    <property type="molecule type" value="Genomic_DNA"/>
</dbReference>